<accession>A0A1N5UIK0</accession>
<dbReference type="Gene3D" id="3.40.50.1010">
    <property type="entry name" value="5'-nuclease"/>
    <property type="match status" value="1"/>
</dbReference>
<evidence type="ECO:0000313" key="2">
    <source>
        <dbReference type="Proteomes" id="UP000195607"/>
    </source>
</evidence>
<dbReference type="RefSeq" id="WP_148689743.1">
    <property type="nucleotide sequence ID" value="NZ_LT671858.1"/>
</dbReference>
<sequence length="138" mass="15653">MEKKYLIDGASLIKIFLIKPDSAIDFIENSCIIESCYSEIGDLISNRCSMEEAEDEKARITSLGDDLIDILKSVEIVPVLWDDFKTMLNIAIYKKLNFKEVSYLWAAKENKLILITDSQRISKAAVELDITAKTVEDI</sequence>
<dbReference type="Proteomes" id="UP000195607">
    <property type="component" value="Chromosome I"/>
</dbReference>
<gene>
    <name evidence="1" type="ORF">CSP5_0965</name>
</gene>
<organism evidence="1 2">
    <name type="scientific">Cuniculiplasma divulgatum</name>
    <dbReference type="NCBI Taxonomy" id="1673428"/>
    <lineage>
        <taxon>Archaea</taxon>
        <taxon>Methanobacteriati</taxon>
        <taxon>Thermoplasmatota</taxon>
        <taxon>Thermoplasmata</taxon>
        <taxon>Thermoplasmatales</taxon>
        <taxon>Cuniculiplasmataceae</taxon>
        <taxon>Cuniculiplasma</taxon>
    </lineage>
</organism>
<dbReference type="EMBL" id="LT671858">
    <property type="protein sequence ID" value="SIM60098.1"/>
    <property type="molecule type" value="Genomic_DNA"/>
</dbReference>
<dbReference type="GeneID" id="41588233"/>
<proteinExistence type="predicted"/>
<reference evidence="1 2" key="1">
    <citation type="submission" date="2016-04" db="EMBL/GenBank/DDBJ databases">
        <authorList>
            <person name="Evans L.H."/>
            <person name="Alamgir A."/>
            <person name="Owens N."/>
            <person name="Weber N.D."/>
            <person name="Virtaneva K."/>
            <person name="Barbian K."/>
            <person name="Babar A."/>
            <person name="Rosenke K."/>
        </authorList>
    </citation>
    <scope>NUCLEOTIDE SEQUENCE [LARGE SCALE GENOMIC DNA]</scope>
    <source>
        <strain evidence="2">S5(T) (JCM 30642 \VKM B-2941)</strain>
    </source>
</reference>
<protein>
    <submittedName>
        <fullName evidence="1">VapC toxin</fullName>
    </submittedName>
</protein>
<dbReference type="AlphaFoldDB" id="A0A1N5UIK0"/>
<name>A0A1N5UIK0_9ARCH</name>
<evidence type="ECO:0000313" key="1">
    <source>
        <dbReference type="EMBL" id="SIM60098.1"/>
    </source>
</evidence>